<name>J9GPU6_9ZZZZ</name>
<dbReference type="InterPro" id="IPR033134">
    <property type="entry name" value="Asp/Glu_racemase_AS_2"/>
</dbReference>
<gene>
    <name evidence="2" type="ORF">EVA_09886</name>
</gene>
<dbReference type="AlphaFoldDB" id="J9GPU6"/>
<dbReference type="PROSITE" id="PS00924">
    <property type="entry name" value="ASP_GLU_RACEMASE_2"/>
    <property type="match status" value="1"/>
</dbReference>
<feature type="non-terminal residue" evidence="2">
    <location>
        <position position="1"/>
    </location>
</feature>
<dbReference type="Pfam" id="PF01177">
    <property type="entry name" value="Asp_Glu_race"/>
    <property type="match status" value="1"/>
</dbReference>
<evidence type="ECO:0000256" key="1">
    <source>
        <dbReference type="ARBA" id="ARBA00023235"/>
    </source>
</evidence>
<sequence>CPGLMECVEAGEMNSPATLALLHRYIDPLLTQGVDTLVLGCTHYPFLTPAIRRIAGPEVTLIDPAPAVARQLERRLTEADLLTDQEKCGTETFYSTDANPLREKVLQTLWNPKSRLQNIG</sequence>
<dbReference type="PANTHER" id="PTHR21198:SF2">
    <property type="entry name" value="GLUTAMATE RACEMASE"/>
    <property type="match status" value="1"/>
</dbReference>
<organism evidence="2">
    <name type="scientific">gut metagenome</name>
    <dbReference type="NCBI Taxonomy" id="749906"/>
    <lineage>
        <taxon>unclassified sequences</taxon>
        <taxon>metagenomes</taxon>
        <taxon>organismal metagenomes</taxon>
    </lineage>
</organism>
<protein>
    <submittedName>
        <fullName evidence="2">Glutamate racemase</fullName>
    </submittedName>
</protein>
<dbReference type="GO" id="GO:0008881">
    <property type="term" value="F:glutamate racemase activity"/>
    <property type="evidence" value="ECO:0007669"/>
    <property type="project" value="TreeGrafter"/>
</dbReference>
<dbReference type="Gene3D" id="3.40.50.1860">
    <property type="match status" value="1"/>
</dbReference>
<dbReference type="InterPro" id="IPR015942">
    <property type="entry name" value="Asp/Glu/hydantoin_racemase"/>
</dbReference>
<dbReference type="EMBL" id="AMCI01002726">
    <property type="protein sequence ID" value="EJX02010.1"/>
    <property type="molecule type" value="Genomic_DNA"/>
</dbReference>
<dbReference type="SUPFAM" id="SSF53681">
    <property type="entry name" value="Aspartate/glutamate racemase"/>
    <property type="match status" value="1"/>
</dbReference>
<dbReference type="GO" id="GO:0009252">
    <property type="term" value="P:peptidoglycan biosynthetic process"/>
    <property type="evidence" value="ECO:0007669"/>
    <property type="project" value="TreeGrafter"/>
</dbReference>
<comment type="caution">
    <text evidence="2">The sequence shown here is derived from an EMBL/GenBank/DDBJ whole genome shotgun (WGS) entry which is preliminary data.</text>
</comment>
<accession>J9GPU6</accession>
<dbReference type="InterPro" id="IPR001920">
    <property type="entry name" value="Asp/Glu_race"/>
</dbReference>
<evidence type="ECO:0000313" key="2">
    <source>
        <dbReference type="EMBL" id="EJX02010.1"/>
    </source>
</evidence>
<dbReference type="PANTHER" id="PTHR21198">
    <property type="entry name" value="GLUTAMATE RACEMASE"/>
    <property type="match status" value="1"/>
</dbReference>
<proteinExistence type="predicted"/>
<reference evidence="2" key="1">
    <citation type="journal article" date="2012" name="PLoS ONE">
        <title>Gene sets for utilization of primary and secondary nutrition supplies in the distal gut of endangered iberian lynx.</title>
        <authorList>
            <person name="Alcaide M."/>
            <person name="Messina E."/>
            <person name="Richter M."/>
            <person name="Bargiela R."/>
            <person name="Peplies J."/>
            <person name="Huws S.A."/>
            <person name="Newbold C.J."/>
            <person name="Golyshin P.N."/>
            <person name="Simon M.A."/>
            <person name="Lopez G."/>
            <person name="Yakimov M.M."/>
            <person name="Ferrer M."/>
        </authorList>
    </citation>
    <scope>NUCLEOTIDE SEQUENCE</scope>
</reference>
<keyword evidence="1" id="KW-0413">Isomerase</keyword>